<proteinExistence type="predicted"/>
<protein>
    <submittedName>
        <fullName evidence="1">Uncharacterized protein</fullName>
    </submittedName>
</protein>
<sequence>YSETATVTVSVKLFRMRLGEPFGFRLRYKFISQLDAVVSSDLRGVPSEILPTAESELSWHVSKSKQDWARSARVARVHGRARPADLLRRRVHGRPGAGGVLRRRLAAARDVTRARDA</sequence>
<accession>A0A0B6VIJ7</accession>
<reference evidence="1" key="1">
    <citation type="journal article" date="2016" name="Heredity">
        <title>A FISH-based chromosome map for the European corn borer yields insights into ancient chromosomal fusions in the silkworm.</title>
        <authorList>
            <person name="Yasukochi Y."/>
            <person name="Ohno M."/>
            <person name="Shibata F."/>
            <person name="Jouraku A."/>
            <person name="Nakano R."/>
            <person name="Ishikawa Y."/>
            <person name="Sahara K."/>
        </authorList>
    </citation>
    <scope>NUCLEOTIDE SEQUENCE</scope>
    <source>
        <strain evidence="1">07male2013</strain>
    </source>
</reference>
<evidence type="ECO:0000313" key="1">
    <source>
        <dbReference type="EMBL" id="BAQ21240.1"/>
    </source>
</evidence>
<name>A0A0B6VIJ7_OSTFU</name>
<dbReference type="AlphaFoldDB" id="A0A0B6VIJ7"/>
<feature type="non-terminal residue" evidence="1">
    <location>
        <position position="117"/>
    </location>
</feature>
<feature type="non-terminal residue" evidence="1">
    <location>
        <position position="1"/>
    </location>
</feature>
<dbReference type="EMBL" id="LC002990">
    <property type="protein sequence ID" value="BAQ21240.1"/>
    <property type="molecule type" value="Genomic_DNA"/>
</dbReference>
<organism evidence="1">
    <name type="scientific">Ostrinia furnacalis</name>
    <name type="common">Asian corn borer</name>
    <dbReference type="NCBI Taxonomy" id="93504"/>
    <lineage>
        <taxon>Eukaryota</taxon>
        <taxon>Metazoa</taxon>
        <taxon>Ecdysozoa</taxon>
        <taxon>Arthropoda</taxon>
        <taxon>Hexapoda</taxon>
        <taxon>Insecta</taxon>
        <taxon>Pterygota</taxon>
        <taxon>Neoptera</taxon>
        <taxon>Endopterygota</taxon>
        <taxon>Lepidoptera</taxon>
        <taxon>Glossata</taxon>
        <taxon>Ditrysia</taxon>
        <taxon>Pyraloidea</taxon>
        <taxon>Crambidae</taxon>
        <taxon>Pyraustinae</taxon>
        <taxon>Ostrinia</taxon>
    </lineage>
</organism>